<comment type="caution">
    <text evidence="2">The sequence shown here is derived from an EMBL/GenBank/DDBJ whole genome shotgun (WGS) entry which is preliminary data.</text>
</comment>
<dbReference type="Pfam" id="PF18106">
    <property type="entry name" value="Rol_Rep_N"/>
    <property type="match status" value="1"/>
</dbReference>
<feature type="domain" description="Rolling Circle replication initiation protein N-terminal" evidence="1">
    <location>
        <begin position="32"/>
        <end position="129"/>
    </location>
</feature>
<reference evidence="2 3" key="1">
    <citation type="journal article" date="2020" name="Cell Host Microbe">
        <title>Functional and Genomic Variation between Human-Derived Isolates of Lachnospiraceae Reveals Inter- and Intra-Species Diversity.</title>
        <authorList>
            <person name="Sorbara M.T."/>
            <person name="Littmann E.R."/>
            <person name="Fontana E."/>
            <person name="Moody T.U."/>
            <person name="Kohout C.E."/>
            <person name="Gjonbalaj M."/>
            <person name="Eaton V."/>
            <person name="Seok R."/>
            <person name="Leiner I.M."/>
            <person name="Pamer E.G."/>
        </authorList>
    </citation>
    <scope>NUCLEOTIDE SEQUENCE [LARGE SCALE GENOMIC DNA]</scope>
    <source>
        <strain evidence="2 3">MSK.15.26</strain>
    </source>
</reference>
<protein>
    <submittedName>
        <fullName evidence="2">Replication initiation factor domain-containing protein</fullName>
    </submittedName>
</protein>
<proteinExistence type="predicted"/>
<dbReference type="Proteomes" id="UP000822142">
    <property type="component" value="Unassembled WGS sequence"/>
</dbReference>
<evidence type="ECO:0000259" key="1">
    <source>
        <dbReference type="Pfam" id="PF18106"/>
    </source>
</evidence>
<name>A0ABX2I9Q3_BLAHA</name>
<organism evidence="2 3">
    <name type="scientific">Blautia hansenii</name>
    <name type="common">Ruminococcus hansenii</name>
    <dbReference type="NCBI Taxonomy" id="1322"/>
    <lineage>
        <taxon>Bacteria</taxon>
        <taxon>Bacillati</taxon>
        <taxon>Bacillota</taxon>
        <taxon>Clostridia</taxon>
        <taxon>Lachnospirales</taxon>
        <taxon>Lachnospiraceae</taxon>
        <taxon>Blautia</taxon>
    </lineage>
</organism>
<gene>
    <name evidence="2" type="ORF">G5A70_13360</name>
</gene>
<accession>A0ABX2I9Q3</accession>
<keyword evidence="3" id="KW-1185">Reference proteome</keyword>
<feature type="non-terminal residue" evidence="2">
    <location>
        <position position="191"/>
    </location>
</feature>
<dbReference type="EMBL" id="JAAITA010000024">
    <property type="protein sequence ID" value="NSJ87138.1"/>
    <property type="molecule type" value="Genomic_DNA"/>
</dbReference>
<sequence length="191" mass="22416">MINKGKTRFLPRKKRGIRKEKCTITTHKNLSVKIDYISIVFETATAEDVIMHILGLPTDIFNVYPATIKFKTYQARWQVGDIYVSGDARKTEDNPQGLGCYLVMTGRGCDDIFRILNNRNYTFGDMFRRCERRYGLDNFHFTRLDIAIDDKNEKPFFTIEQIKKKCEKEEFISNSEGYHFDESKFDDFDTA</sequence>
<keyword evidence="2" id="KW-0648">Protein biosynthesis</keyword>
<keyword evidence="2" id="KW-0396">Initiation factor</keyword>
<dbReference type="GO" id="GO:0003743">
    <property type="term" value="F:translation initiation factor activity"/>
    <property type="evidence" value="ECO:0007669"/>
    <property type="project" value="UniProtKB-KW"/>
</dbReference>
<evidence type="ECO:0000313" key="3">
    <source>
        <dbReference type="Proteomes" id="UP000822142"/>
    </source>
</evidence>
<evidence type="ECO:0000313" key="2">
    <source>
        <dbReference type="EMBL" id="NSJ87138.1"/>
    </source>
</evidence>
<dbReference type="InterPro" id="IPR040819">
    <property type="entry name" value="Rol_Rep_N"/>
</dbReference>